<dbReference type="RefSeq" id="WP_094886649.1">
    <property type="nucleotide sequence ID" value="NZ_NPMS01000007.1"/>
</dbReference>
<dbReference type="OrthoDB" id="2599887at2"/>
<name>A0A265N828_9BACI</name>
<reference evidence="1 2" key="1">
    <citation type="submission" date="2017-08" db="EMBL/GenBank/DDBJ databases">
        <title>Virgibacillus indicus sp. nov. and Virgibacillus profoundi sp. nov, two moderately halophilic bacteria isolated from marine sediment by using the Microfluidic Streak Plate.</title>
        <authorList>
            <person name="Xu B."/>
            <person name="Hu B."/>
            <person name="Wang J."/>
            <person name="Zhu Y."/>
            <person name="Huang L."/>
            <person name="Du W."/>
            <person name="Huang Y."/>
        </authorList>
    </citation>
    <scope>NUCLEOTIDE SEQUENCE [LARGE SCALE GENOMIC DNA]</scope>
    <source>
        <strain evidence="1 2">IO3-P2-C2</strain>
    </source>
</reference>
<gene>
    <name evidence="1" type="ORF">CIL03_14765</name>
</gene>
<sequence length="122" mass="13775">MQKRTAEVMNIHVNSVTFSSIFGIGDTVSTNQKSNGIAVQKEGAIFTKEENLHFQDYPIFKREANWLKQKSNTAIEITKHKDAIYVQNSQVIGVSSSSVFQVGCIDKINADSRIKHFRKLRS</sequence>
<evidence type="ECO:0000313" key="2">
    <source>
        <dbReference type="Proteomes" id="UP000216498"/>
    </source>
</evidence>
<accession>A0A265N828</accession>
<protein>
    <submittedName>
        <fullName evidence="1">Uncharacterized protein</fullName>
    </submittedName>
</protein>
<dbReference type="Pfam" id="PF10970">
    <property type="entry name" value="GerPE"/>
    <property type="match status" value="1"/>
</dbReference>
<organism evidence="1 2">
    <name type="scientific">Virgibacillus indicus</name>
    <dbReference type="NCBI Taxonomy" id="2024554"/>
    <lineage>
        <taxon>Bacteria</taxon>
        <taxon>Bacillati</taxon>
        <taxon>Bacillota</taxon>
        <taxon>Bacilli</taxon>
        <taxon>Bacillales</taxon>
        <taxon>Bacillaceae</taxon>
        <taxon>Virgibacillus</taxon>
    </lineage>
</organism>
<evidence type="ECO:0000313" key="1">
    <source>
        <dbReference type="EMBL" id="OZU87961.1"/>
    </source>
</evidence>
<proteinExistence type="predicted"/>
<dbReference type="InterPro" id="IPR024496">
    <property type="entry name" value="Spore_germ_GerPE"/>
</dbReference>
<dbReference type="AlphaFoldDB" id="A0A265N828"/>
<dbReference type="Proteomes" id="UP000216498">
    <property type="component" value="Unassembled WGS sequence"/>
</dbReference>
<keyword evidence="2" id="KW-1185">Reference proteome</keyword>
<comment type="caution">
    <text evidence="1">The sequence shown here is derived from an EMBL/GenBank/DDBJ whole genome shotgun (WGS) entry which is preliminary data.</text>
</comment>
<dbReference type="EMBL" id="NPMS01000007">
    <property type="protein sequence ID" value="OZU87961.1"/>
    <property type="molecule type" value="Genomic_DNA"/>
</dbReference>